<evidence type="ECO:0000313" key="2">
    <source>
        <dbReference type="EMBL" id="OLL23067.1"/>
    </source>
</evidence>
<organism evidence="2 3">
    <name type="scientific">Neolecta irregularis (strain DAH-3)</name>
    <dbReference type="NCBI Taxonomy" id="1198029"/>
    <lineage>
        <taxon>Eukaryota</taxon>
        <taxon>Fungi</taxon>
        <taxon>Dikarya</taxon>
        <taxon>Ascomycota</taxon>
        <taxon>Taphrinomycotina</taxon>
        <taxon>Neolectales</taxon>
        <taxon>Neolectaceae</taxon>
        <taxon>Neolecta</taxon>
    </lineage>
</organism>
<dbReference type="PANTHER" id="PTHR19321:SF41">
    <property type="entry name" value="FASCETTO-RELATED"/>
    <property type="match status" value="1"/>
</dbReference>
<dbReference type="OMA" id="TMDEYIY"/>
<dbReference type="GO" id="GO:0051256">
    <property type="term" value="P:mitotic spindle midzone assembly"/>
    <property type="evidence" value="ECO:0007669"/>
    <property type="project" value="TreeGrafter"/>
</dbReference>
<protein>
    <submittedName>
        <fullName evidence="2">Anaphase spindle elongation protein 1</fullName>
    </submittedName>
</protein>
<comment type="caution">
    <text evidence="2">The sequence shown here is derived from an EMBL/GenBank/DDBJ whole genome shotgun (WGS) entry which is preliminary data.</text>
</comment>
<dbReference type="InterPro" id="IPR007145">
    <property type="entry name" value="MAP65_Ase1_PRC1"/>
</dbReference>
<dbReference type="Gene3D" id="1.20.58.1520">
    <property type="match status" value="1"/>
</dbReference>
<feature type="region of interest" description="Disordered" evidence="1">
    <location>
        <begin position="386"/>
        <end position="407"/>
    </location>
</feature>
<evidence type="ECO:0000313" key="3">
    <source>
        <dbReference type="Proteomes" id="UP000186594"/>
    </source>
</evidence>
<dbReference type="STRING" id="1198029.A0A1U7LK88"/>
<dbReference type="PANTHER" id="PTHR19321">
    <property type="entry name" value="PROTEIN REGULATOR OF CYTOKINESIS 1 PRC1-RELATED"/>
    <property type="match status" value="1"/>
</dbReference>
<reference evidence="2 3" key="1">
    <citation type="submission" date="2016-04" db="EMBL/GenBank/DDBJ databases">
        <title>Evolutionary innovation and constraint leading to complex multicellularity in the Ascomycota.</title>
        <authorList>
            <person name="Cisse O."/>
            <person name="Nguyen A."/>
            <person name="Hewitt D.A."/>
            <person name="Jedd G."/>
            <person name="Stajich J.E."/>
        </authorList>
    </citation>
    <scope>NUCLEOTIDE SEQUENCE [LARGE SCALE GENOMIC DNA]</scope>
    <source>
        <strain evidence="2 3">DAH-3</strain>
    </source>
</reference>
<dbReference type="AlphaFoldDB" id="A0A1U7LK88"/>
<evidence type="ECO:0000256" key="1">
    <source>
        <dbReference type="SAM" id="MobiDB-lite"/>
    </source>
</evidence>
<proteinExistence type="predicted"/>
<gene>
    <name evidence="2" type="ORF">NEOLI_004232</name>
</gene>
<keyword evidence="3" id="KW-1185">Reference proteome</keyword>
<dbReference type="OrthoDB" id="642895at2759"/>
<accession>A0A1U7LK88</accession>
<name>A0A1U7LK88_NEOID</name>
<dbReference type="GO" id="GO:0008017">
    <property type="term" value="F:microtubule binding"/>
    <property type="evidence" value="ECO:0007669"/>
    <property type="project" value="InterPro"/>
</dbReference>
<dbReference type="Proteomes" id="UP000186594">
    <property type="component" value="Unassembled WGS sequence"/>
</dbReference>
<dbReference type="GO" id="GO:0005737">
    <property type="term" value="C:cytoplasm"/>
    <property type="evidence" value="ECO:0007669"/>
    <property type="project" value="TreeGrafter"/>
</dbReference>
<dbReference type="Pfam" id="PF03999">
    <property type="entry name" value="MAP65_ASE1"/>
    <property type="match status" value="1"/>
</dbReference>
<dbReference type="EMBL" id="LXFE01002328">
    <property type="protein sequence ID" value="OLL23067.1"/>
    <property type="molecule type" value="Genomic_DNA"/>
</dbReference>
<sequence>MTLCTADDIGILLFKHDKRLNEIEDDLGDSPAVRAQRRADLYTTLVATFDAQLNRIQAERAEIESSCRQLIKELAGMSKSLGGENMRQDPFVEEPEMKSMTVTKPLRPSLESIREQHNEMKRNYIERLDYVKELSSVLLDYQTRLGPDFLEVEIPNLDAPLGVPDLSLRFINQSMLAEINRCSEELKRRRRVVSQLCTQIIQLIAEREINITDETEFDRAIVLSRDNPDIIGLSGDILEKLNLKKEAMVAEKVKREAHLESLKGAIMPLWEKLGVNMEDAKTFISSNRGITDKVISAYKNELERLKELKRQNLELFIRESRKTLKELWDALYFSCQEMQSFGAAEAALIVHEDEVARLQQVYTVQRPILDLVEKYYALEKERKELEKSSQDTSRLMGRGNRDPGRLLREEKARKKISRELPKVFEHLASVDV</sequence>
<dbReference type="GO" id="GO:1990023">
    <property type="term" value="C:mitotic spindle midzone"/>
    <property type="evidence" value="ECO:0007669"/>
    <property type="project" value="TreeGrafter"/>
</dbReference>